<accession>A0A015ISZ5</accession>
<dbReference type="GO" id="GO:0004672">
    <property type="term" value="F:protein kinase activity"/>
    <property type="evidence" value="ECO:0007669"/>
    <property type="project" value="InterPro"/>
</dbReference>
<comment type="caution">
    <text evidence="2">The sequence shown here is derived from an EMBL/GenBank/DDBJ whole genome shotgun (WGS) entry which is preliminary data.</text>
</comment>
<dbReference type="InterPro" id="IPR008266">
    <property type="entry name" value="Tyr_kinase_AS"/>
</dbReference>
<dbReference type="InterPro" id="IPR001245">
    <property type="entry name" value="Ser-Thr/Tyr_kinase_cat_dom"/>
</dbReference>
<dbReference type="Gene3D" id="1.10.510.10">
    <property type="entry name" value="Transferase(Phosphotransferase) domain 1"/>
    <property type="match status" value="1"/>
</dbReference>
<dbReference type="Pfam" id="PF07714">
    <property type="entry name" value="PK_Tyr_Ser-Thr"/>
    <property type="match status" value="1"/>
</dbReference>
<sequence>MSDNTEIEPINNNTNEWINWIKEAISKKYIKYYEYENFHNIKEISSGEIGKFYRANWKDSYKHLILRSFTNYDDTTVKEIVRELELHHEVDFHENFIQFYGVTTSNEENQIDRYMLVMDDADGGTLQDYLKKNFHNLTWNDKFNLAFQLANAVSYLHEEGIKIVHGDLRSSNVFVHQNIIKLADLGMSKRIESKSSEIPREIIAYVDPKKYIKRKKKKKKYQLKEKSDVYSVGVILWEISSGRPPFQTYVSNSSNLDEEISKNNLREEIIQDTPLGYSNLYTECWKPEPDERPIMSKVVKSLSSMILENNSSTNNYQTIDSKMNNNIKIPSNVNDLLYGGLSQVIQNIEISANEIIESLAILKEKFSIIVDEIVNLISKNLNEGKEGKEVKEIVIDYLDNNNINLKVTYDLLLNNQNSSNSIFLLGYFDYYGIIIEDINYEKAYSSFVKSLEKNNLLSQYYLFEIIINTIIDLILENLNEGKEEFVVKQIVIKYLDNNNINSQIIYDLLLNNQNNSNSIFLLGYFNYYGIFTTKENYEKAFSLFIDASKQNHILAQYYVGICYEFGNGTTIKNEKLAFEYYEKIANKLYALGEFKVGYFYDKGIGIEKDEERAIHWYEKAADIGHFIAAYNLGLYYKNKKGTEKDDNKTFELFKHSADGGNIDGIVMLGYCYSNGIGTNSDKKKAFELYQKAAFLGNSTAQHNLGHMYKDGKGVENDYNKAFELFKKSSDEEENVDGITMLGYCYDNGIGTKIDKEKAIELYQKAANLGNSIAQHNLACIYKDGESVEKDYNKAFELFKQSAEKGYPDGITMLGYCYNNGIGTEIDEQKAFDLYHKAANLENNAIAQHNLALMYKDGNGVEKDDNKAFELFKKSAEREYLDGITMLGYCYDKGIGTNIDKEKAFELYQKATNLGNKTAQHNLALMYKDGEGVEKNYNKAFELFKEAAEKGYSEGITMLGYCYNNGIGTKIDKQKAIEHYQKAADLGNDIAKYNLKCL</sequence>
<reference evidence="2 3" key="1">
    <citation type="submission" date="2014-02" db="EMBL/GenBank/DDBJ databases">
        <title>Single nucleus genome sequencing reveals high similarity among nuclei of an endomycorrhizal fungus.</title>
        <authorList>
            <person name="Lin K."/>
            <person name="Geurts R."/>
            <person name="Zhang Z."/>
            <person name="Limpens E."/>
            <person name="Saunders D.G."/>
            <person name="Mu D."/>
            <person name="Pang E."/>
            <person name="Cao H."/>
            <person name="Cha H."/>
            <person name="Lin T."/>
            <person name="Zhou Q."/>
            <person name="Shang Y."/>
            <person name="Li Y."/>
            <person name="Ivanov S."/>
            <person name="Sharma T."/>
            <person name="Velzen R.V."/>
            <person name="Ruijter N.D."/>
            <person name="Aanen D.K."/>
            <person name="Win J."/>
            <person name="Kamoun S."/>
            <person name="Bisseling T."/>
            <person name="Huang S."/>
        </authorList>
    </citation>
    <scope>NUCLEOTIDE SEQUENCE [LARGE SCALE GENOMIC DNA]</scope>
    <source>
        <strain evidence="3">DAOM197198w</strain>
    </source>
</reference>
<gene>
    <name evidence="2" type="ORF">RirG_180750</name>
</gene>
<dbReference type="SUPFAM" id="SSF56112">
    <property type="entry name" value="Protein kinase-like (PK-like)"/>
    <property type="match status" value="1"/>
</dbReference>
<dbReference type="Gene3D" id="1.25.40.10">
    <property type="entry name" value="Tetratricopeptide repeat domain"/>
    <property type="match status" value="4"/>
</dbReference>
<proteinExistence type="predicted"/>
<dbReference type="InterPro" id="IPR011990">
    <property type="entry name" value="TPR-like_helical_dom_sf"/>
</dbReference>
<dbReference type="InterPro" id="IPR000719">
    <property type="entry name" value="Prot_kinase_dom"/>
</dbReference>
<dbReference type="SMART" id="SM00671">
    <property type="entry name" value="SEL1"/>
    <property type="match status" value="14"/>
</dbReference>
<dbReference type="STRING" id="1432141.A0A015ISZ5"/>
<dbReference type="InterPro" id="IPR011009">
    <property type="entry name" value="Kinase-like_dom_sf"/>
</dbReference>
<dbReference type="GO" id="GO:0005524">
    <property type="term" value="F:ATP binding"/>
    <property type="evidence" value="ECO:0007669"/>
    <property type="project" value="InterPro"/>
</dbReference>
<protein>
    <submittedName>
        <fullName evidence="2">Skt5p</fullName>
    </submittedName>
</protein>
<dbReference type="InterPro" id="IPR052945">
    <property type="entry name" value="Mitotic_Regulator"/>
</dbReference>
<dbReference type="SMR" id="A0A015ISZ5"/>
<dbReference type="AlphaFoldDB" id="A0A015ISZ5"/>
<dbReference type="Pfam" id="PF08238">
    <property type="entry name" value="Sel1"/>
    <property type="match status" value="13"/>
</dbReference>
<dbReference type="InterPro" id="IPR006597">
    <property type="entry name" value="Sel1-like"/>
</dbReference>
<evidence type="ECO:0000313" key="2">
    <source>
        <dbReference type="EMBL" id="EXX60347.1"/>
    </source>
</evidence>
<dbReference type="HOGENOM" id="CLU_000288_7_12_1"/>
<organism evidence="2 3">
    <name type="scientific">Rhizophagus irregularis (strain DAOM 197198w)</name>
    <name type="common">Glomus intraradices</name>
    <dbReference type="NCBI Taxonomy" id="1432141"/>
    <lineage>
        <taxon>Eukaryota</taxon>
        <taxon>Fungi</taxon>
        <taxon>Fungi incertae sedis</taxon>
        <taxon>Mucoromycota</taxon>
        <taxon>Glomeromycotina</taxon>
        <taxon>Glomeromycetes</taxon>
        <taxon>Glomerales</taxon>
        <taxon>Glomeraceae</taxon>
        <taxon>Rhizophagus</taxon>
    </lineage>
</organism>
<dbReference type="PROSITE" id="PS50011">
    <property type="entry name" value="PROTEIN_KINASE_DOM"/>
    <property type="match status" value="1"/>
</dbReference>
<dbReference type="EMBL" id="JEMT01025952">
    <property type="protein sequence ID" value="EXX60347.1"/>
    <property type="molecule type" value="Genomic_DNA"/>
</dbReference>
<keyword evidence="3" id="KW-1185">Reference proteome</keyword>
<dbReference type="Proteomes" id="UP000022910">
    <property type="component" value="Unassembled WGS sequence"/>
</dbReference>
<evidence type="ECO:0000313" key="3">
    <source>
        <dbReference type="Proteomes" id="UP000022910"/>
    </source>
</evidence>
<dbReference type="SUPFAM" id="SSF81901">
    <property type="entry name" value="HCP-like"/>
    <property type="match status" value="3"/>
</dbReference>
<dbReference type="PANTHER" id="PTHR43628:SF1">
    <property type="entry name" value="CHITIN SYNTHASE REGULATORY FACTOR 2-RELATED"/>
    <property type="match status" value="1"/>
</dbReference>
<name>A0A015ISZ5_RHIIW</name>
<evidence type="ECO:0000259" key="1">
    <source>
        <dbReference type="PROSITE" id="PS50011"/>
    </source>
</evidence>
<dbReference type="PROSITE" id="PS00109">
    <property type="entry name" value="PROTEIN_KINASE_TYR"/>
    <property type="match status" value="1"/>
</dbReference>
<dbReference type="PANTHER" id="PTHR43628">
    <property type="entry name" value="ACTIVATOR OF C KINASE PROTEIN 1-RELATED"/>
    <property type="match status" value="1"/>
</dbReference>
<dbReference type="OrthoDB" id="2135964at2759"/>
<feature type="domain" description="Protein kinase" evidence="1">
    <location>
        <begin position="38"/>
        <end position="306"/>
    </location>
</feature>